<dbReference type="STRING" id="1789683.A0A1X7R4J1"/>
<dbReference type="NCBIfam" id="TIGR00049">
    <property type="entry name" value="iron-sulfur cluster assembly accessory protein"/>
    <property type="match status" value="1"/>
</dbReference>
<feature type="compositionally biased region" description="Polar residues" evidence="5">
    <location>
        <begin position="161"/>
        <end position="174"/>
    </location>
</feature>
<evidence type="ECO:0000259" key="6">
    <source>
        <dbReference type="Pfam" id="PF01521"/>
    </source>
</evidence>
<dbReference type="GO" id="GO:0005739">
    <property type="term" value="C:mitochondrion"/>
    <property type="evidence" value="ECO:0007669"/>
    <property type="project" value="TreeGrafter"/>
</dbReference>
<dbReference type="SUPFAM" id="SSF89360">
    <property type="entry name" value="HesB-like domain"/>
    <property type="match status" value="1"/>
</dbReference>
<dbReference type="Pfam" id="PF01521">
    <property type="entry name" value="Fe-S_biosyn"/>
    <property type="match status" value="1"/>
</dbReference>
<dbReference type="InterPro" id="IPR000361">
    <property type="entry name" value="ATAP_core_dom"/>
</dbReference>
<keyword evidence="4" id="KW-0175">Coiled coil</keyword>
<comment type="similarity">
    <text evidence="1">Belongs to the HesB/IscA family.</text>
</comment>
<dbReference type="EMBL" id="FXLY01000005">
    <property type="protein sequence ID" value="SMN20399.1"/>
    <property type="molecule type" value="Genomic_DNA"/>
</dbReference>
<dbReference type="InterPro" id="IPR035903">
    <property type="entry name" value="HesB-like_dom_sf"/>
</dbReference>
<evidence type="ECO:0000256" key="1">
    <source>
        <dbReference type="ARBA" id="ARBA00006718"/>
    </source>
</evidence>
<dbReference type="InterPro" id="IPR016092">
    <property type="entry name" value="ATAP"/>
</dbReference>
<feature type="coiled-coil region" evidence="4">
    <location>
        <begin position="127"/>
        <end position="157"/>
    </location>
</feature>
<evidence type="ECO:0000313" key="7">
    <source>
        <dbReference type="EMBL" id="SMN20399.1"/>
    </source>
</evidence>
<name>A0A1X7R4J1_9SACH</name>
<gene>
    <name evidence="7" type="ORF">KASA_0N03696G</name>
</gene>
<comment type="function">
    <text evidence="2">Involved in the assembly of mitochondrial and cytoplasmic iron-sulfur proteins. Probably involved in the binding of an intermediate of Fe/S cluster assembly.</text>
</comment>
<dbReference type="InterPro" id="IPR017870">
    <property type="entry name" value="FeS_cluster_insertion_CS"/>
</dbReference>
<dbReference type="PANTHER" id="PTHR10072:SF41">
    <property type="entry name" value="IRON-SULFUR CLUSTER ASSEMBLY 1 HOMOLOG, MITOCHONDRIAL"/>
    <property type="match status" value="1"/>
</dbReference>
<reference evidence="7 8" key="1">
    <citation type="submission" date="2017-04" db="EMBL/GenBank/DDBJ databases">
        <authorList>
            <person name="Afonso C.L."/>
            <person name="Miller P.J."/>
            <person name="Scott M.A."/>
            <person name="Spackman E."/>
            <person name="Goraichik I."/>
            <person name="Dimitrov K.M."/>
            <person name="Suarez D.L."/>
            <person name="Swayne D.E."/>
        </authorList>
    </citation>
    <scope>NUCLEOTIDE SEQUENCE [LARGE SCALE GENOMIC DNA]</scope>
</reference>
<dbReference type="Proteomes" id="UP000196158">
    <property type="component" value="Unassembled WGS sequence"/>
</dbReference>
<dbReference type="AlphaFoldDB" id="A0A1X7R4J1"/>
<evidence type="ECO:0000256" key="2">
    <source>
        <dbReference type="ARBA" id="ARBA00054873"/>
    </source>
</evidence>
<dbReference type="InterPro" id="IPR050322">
    <property type="entry name" value="Fe-S_cluster_asmbl/transfer"/>
</dbReference>
<dbReference type="PROSITE" id="PS01152">
    <property type="entry name" value="HESB"/>
    <property type="match status" value="1"/>
</dbReference>
<accession>A0A1X7R4J1</accession>
<feature type="region of interest" description="Disordered" evidence="5">
    <location>
        <begin position="161"/>
        <end position="186"/>
    </location>
</feature>
<organism evidence="7 8">
    <name type="scientific">Maudiozyma saulgeensis</name>
    <dbReference type="NCBI Taxonomy" id="1789683"/>
    <lineage>
        <taxon>Eukaryota</taxon>
        <taxon>Fungi</taxon>
        <taxon>Dikarya</taxon>
        <taxon>Ascomycota</taxon>
        <taxon>Saccharomycotina</taxon>
        <taxon>Saccharomycetes</taxon>
        <taxon>Saccharomycetales</taxon>
        <taxon>Saccharomycetaceae</taxon>
        <taxon>Maudiozyma</taxon>
    </lineage>
</organism>
<dbReference type="GO" id="GO:0016226">
    <property type="term" value="P:iron-sulfur cluster assembly"/>
    <property type="evidence" value="ECO:0007669"/>
    <property type="project" value="InterPro"/>
</dbReference>
<dbReference type="OrthoDB" id="333486at2759"/>
<evidence type="ECO:0000256" key="3">
    <source>
        <dbReference type="ARBA" id="ARBA00071673"/>
    </source>
</evidence>
<feature type="domain" description="Core" evidence="6">
    <location>
        <begin position="194"/>
        <end position="293"/>
    </location>
</feature>
<proteinExistence type="inferred from homology"/>
<keyword evidence="8" id="KW-1185">Reference proteome</keyword>
<evidence type="ECO:0000313" key="8">
    <source>
        <dbReference type="Proteomes" id="UP000196158"/>
    </source>
</evidence>
<sequence>MLLQSRITSQNCCISTTNKLSNIIAITNKKYYSNTQIIRRNATNLAFNSSTSSGSNNLSKLKFIPNVTTATTTTTTATSTISSTNKFPQNDFKFKFINQSKTFKNKDNSIKTSKWSSHSLPSQTFLKEQHENSLMEEKLKKEKLEAAKKIIEEAKCNPASISNETKTTSTSSANPTTLKTKKRKRTLRPRKAIITLSPKAILHLKALLDQPNPQMIRVGTRNRGCSGTTYDLQYISEPGKFDEIIEQDGVKVVIDSKALFSVVGSEMDWVDEKLQSKFVFKNPNSKGTCGCGESFMV</sequence>
<evidence type="ECO:0000256" key="5">
    <source>
        <dbReference type="SAM" id="MobiDB-lite"/>
    </source>
</evidence>
<dbReference type="GO" id="GO:0051537">
    <property type="term" value="F:2 iron, 2 sulfur cluster binding"/>
    <property type="evidence" value="ECO:0007669"/>
    <property type="project" value="TreeGrafter"/>
</dbReference>
<dbReference type="PANTHER" id="PTHR10072">
    <property type="entry name" value="IRON-SULFUR CLUSTER ASSEMBLY PROTEIN"/>
    <property type="match status" value="1"/>
</dbReference>
<dbReference type="Gene3D" id="2.60.300.12">
    <property type="entry name" value="HesB-like domain"/>
    <property type="match status" value="1"/>
</dbReference>
<dbReference type="FunFam" id="2.60.300.12:FF:000001">
    <property type="entry name" value="Iron-binding protein IscA"/>
    <property type="match status" value="1"/>
</dbReference>
<evidence type="ECO:0000256" key="4">
    <source>
        <dbReference type="SAM" id="Coils"/>
    </source>
</evidence>
<protein>
    <recommendedName>
        <fullName evidence="3">Iron-sulfur assembly protein 1</fullName>
    </recommendedName>
</protein>